<dbReference type="GO" id="GO:0003676">
    <property type="term" value="F:nucleic acid binding"/>
    <property type="evidence" value="ECO:0007669"/>
    <property type="project" value="InterPro"/>
</dbReference>
<dbReference type="InterPro" id="IPR036397">
    <property type="entry name" value="RNaseH_sf"/>
</dbReference>
<dbReference type="AlphaFoldDB" id="A0A5J4N679"/>
<evidence type="ECO:0000313" key="2">
    <source>
        <dbReference type="Proteomes" id="UP000324629"/>
    </source>
</evidence>
<gene>
    <name evidence="1" type="ORF">DEA37_0013702</name>
</gene>
<evidence type="ECO:0008006" key="3">
    <source>
        <dbReference type="Google" id="ProtNLM"/>
    </source>
</evidence>
<dbReference type="Gene3D" id="3.30.420.10">
    <property type="entry name" value="Ribonuclease H-like superfamily/Ribonuclease H"/>
    <property type="match status" value="1"/>
</dbReference>
<keyword evidence="2" id="KW-1185">Reference proteome</keyword>
<dbReference type="Proteomes" id="UP000324629">
    <property type="component" value="Unassembled WGS sequence"/>
</dbReference>
<proteinExistence type="predicted"/>
<name>A0A5J4N679_9TREM</name>
<comment type="caution">
    <text evidence="1">The sequence shown here is derived from an EMBL/GenBank/DDBJ whole genome shotgun (WGS) entry which is preliminary data.</text>
</comment>
<sequence length="300" mass="33632">MVAGLSNVTYESRLEILDLCPLEFRRLRGDLISTHFFLRINRSPLTLSKENRLDPGNLGRCLEPVYQSPTSLKNRWTTSRSGLRRFRSSNKILQCGGRNYQQTDRSIWGAADSVKSFLERHQADRWDELSPRCTLAYRASIHSTIRYTPANLTFGRELGLPLELFSPVPPSESLSQHDHVKNPRANQRAAVTVAQGHKKHAQRHQKDQCNQHISGLVYPVSCFASPKAGVGEPAKLHRQCQGPYKVASVRLPTVHVIQGPQSASSDVLTVHSDQLKPTSPILLVSLTYTARESIPTRPNT</sequence>
<reference evidence="1 2" key="1">
    <citation type="journal article" date="2019" name="Gigascience">
        <title>Whole-genome sequence of the oriental lung fluke Paragonimus westermani.</title>
        <authorList>
            <person name="Oey H."/>
            <person name="Zakrzewski M."/>
            <person name="Narain K."/>
            <person name="Devi K.R."/>
            <person name="Agatsuma T."/>
            <person name="Nawaratna S."/>
            <person name="Gobert G.N."/>
            <person name="Jones M.K."/>
            <person name="Ragan M.A."/>
            <person name="McManus D.P."/>
            <person name="Krause L."/>
        </authorList>
    </citation>
    <scope>NUCLEOTIDE SEQUENCE [LARGE SCALE GENOMIC DNA]</scope>
    <source>
        <strain evidence="1 2">IND2009</strain>
    </source>
</reference>
<evidence type="ECO:0000313" key="1">
    <source>
        <dbReference type="EMBL" id="KAA3670799.1"/>
    </source>
</evidence>
<organism evidence="1 2">
    <name type="scientific">Paragonimus westermani</name>
    <dbReference type="NCBI Taxonomy" id="34504"/>
    <lineage>
        <taxon>Eukaryota</taxon>
        <taxon>Metazoa</taxon>
        <taxon>Spiralia</taxon>
        <taxon>Lophotrochozoa</taxon>
        <taxon>Platyhelminthes</taxon>
        <taxon>Trematoda</taxon>
        <taxon>Digenea</taxon>
        <taxon>Plagiorchiida</taxon>
        <taxon>Troglotremata</taxon>
        <taxon>Troglotrematidae</taxon>
        <taxon>Paragonimus</taxon>
    </lineage>
</organism>
<accession>A0A5J4N679</accession>
<protein>
    <recommendedName>
        <fullName evidence="3">Integrase catalytic domain-containing protein</fullName>
    </recommendedName>
</protein>
<dbReference type="EMBL" id="QNGE01008289">
    <property type="protein sequence ID" value="KAA3670799.1"/>
    <property type="molecule type" value="Genomic_DNA"/>
</dbReference>